<proteinExistence type="predicted"/>
<gene>
    <name evidence="1" type="ORF">PISMIDRAFT_463457</name>
</gene>
<name>A0A0C9ZBN0_9AGAM</name>
<dbReference type="EMBL" id="KN833727">
    <property type="protein sequence ID" value="KIK23349.1"/>
    <property type="molecule type" value="Genomic_DNA"/>
</dbReference>
<accession>A0A0C9ZBN0</accession>
<dbReference type="Proteomes" id="UP000054018">
    <property type="component" value="Unassembled WGS sequence"/>
</dbReference>
<evidence type="ECO:0000313" key="1">
    <source>
        <dbReference type="EMBL" id="KIK23349.1"/>
    </source>
</evidence>
<keyword evidence="2" id="KW-1185">Reference proteome</keyword>
<dbReference type="HOGENOM" id="CLU_2741003_0_0_1"/>
<evidence type="ECO:0000313" key="2">
    <source>
        <dbReference type="Proteomes" id="UP000054018"/>
    </source>
</evidence>
<reference evidence="2" key="2">
    <citation type="submission" date="2015-01" db="EMBL/GenBank/DDBJ databases">
        <title>Evolutionary Origins and Diversification of the Mycorrhizal Mutualists.</title>
        <authorList>
            <consortium name="DOE Joint Genome Institute"/>
            <consortium name="Mycorrhizal Genomics Consortium"/>
            <person name="Kohler A."/>
            <person name="Kuo A."/>
            <person name="Nagy L.G."/>
            <person name="Floudas D."/>
            <person name="Copeland A."/>
            <person name="Barry K.W."/>
            <person name="Cichocki N."/>
            <person name="Veneault-Fourrey C."/>
            <person name="LaButti K."/>
            <person name="Lindquist E.A."/>
            <person name="Lipzen A."/>
            <person name="Lundell T."/>
            <person name="Morin E."/>
            <person name="Murat C."/>
            <person name="Riley R."/>
            <person name="Ohm R."/>
            <person name="Sun H."/>
            <person name="Tunlid A."/>
            <person name="Henrissat B."/>
            <person name="Grigoriev I.V."/>
            <person name="Hibbett D.S."/>
            <person name="Martin F."/>
        </authorList>
    </citation>
    <scope>NUCLEOTIDE SEQUENCE [LARGE SCALE GENOMIC DNA]</scope>
    <source>
        <strain evidence="2">441</strain>
    </source>
</reference>
<protein>
    <submittedName>
        <fullName evidence="1">Uncharacterized protein</fullName>
    </submittedName>
</protein>
<sequence length="71" mass="8238">MYLFHLTKQMSLDHVTFAFHPSLPMHFVMVNSFLMDSHGGVENHRFNQSSFTMMAGSEVQRADCCFGFLYQ</sequence>
<reference evidence="1 2" key="1">
    <citation type="submission" date="2014-04" db="EMBL/GenBank/DDBJ databases">
        <authorList>
            <consortium name="DOE Joint Genome Institute"/>
            <person name="Kuo A."/>
            <person name="Kohler A."/>
            <person name="Costa M.D."/>
            <person name="Nagy L.G."/>
            <person name="Floudas D."/>
            <person name="Copeland A."/>
            <person name="Barry K.W."/>
            <person name="Cichocki N."/>
            <person name="Veneault-Fourrey C."/>
            <person name="LaButti K."/>
            <person name="Lindquist E.A."/>
            <person name="Lipzen A."/>
            <person name="Lundell T."/>
            <person name="Morin E."/>
            <person name="Murat C."/>
            <person name="Sun H."/>
            <person name="Tunlid A."/>
            <person name="Henrissat B."/>
            <person name="Grigoriev I.V."/>
            <person name="Hibbett D.S."/>
            <person name="Martin F."/>
            <person name="Nordberg H.P."/>
            <person name="Cantor M.N."/>
            <person name="Hua S.X."/>
        </authorList>
    </citation>
    <scope>NUCLEOTIDE SEQUENCE [LARGE SCALE GENOMIC DNA]</scope>
    <source>
        <strain evidence="1 2">441</strain>
    </source>
</reference>
<dbReference type="AlphaFoldDB" id="A0A0C9ZBN0"/>
<organism evidence="1 2">
    <name type="scientific">Pisolithus microcarpus 441</name>
    <dbReference type="NCBI Taxonomy" id="765257"/>
    <lineage>
        <taxon>Eukaryota</taxon>
        <taxon>Fungi</taxon>
        <taxon>Dikarya</taxon>
        <taxon>Basidiomycota</taxon>
        <taxon>Agaricomycotina</taxon>
        <taxon>Agaricomycetes</taxon>
        <taxon>Agaricomycetidae</taxon>
        <taxon>Boletales</taxon>
        <taxon>Sclerodermatineae</taxon>
        <taxon>Pisolithaceae</taxon>
        <taxon>Pisolithus</taxon>
    </lineage>
</organism>